<dbReference type="InterPro" id="IPR013131">
    <property type="entry name" value="Mannitol_DH_N"/>
</dbReference>
<organism evidence="5 6">
    <name type="scientific">Arthrospiribacter ruber</name>
    <dbReference type="NCBI Taxonomy" id="2487934"/>
    <lineage>
        <taxon>Bacteria</taxon>
        <taxon>Pseudomonadati</taxon>
        <taxon>Bacteroidota</taxon>
        <taxon>Cytophagia</taxon>
        <taxon>Cytophagales</taxon>
        <taxon>Cyclobacteriaceae</taxon>
        <taxon>Arthrospiribacter</taxon>
    </lineage>
</organism>
<dbReference type="Pfam" id="PF01232">
    <property type="entry name" value="Mannitol_dh"/>
    <property type="match status" value="1"/>
</dbReference>
<evidence type="ECO:0000313" key="6">
    <source>
        <dbReference type="Proteomes" id="UP000727490"/>
    </source>
</evidence>
<dbReference type="EMBL" id="RPHB01000004">
    <property type="protein sequence ID" value="MBW3467982.1"/>
    <property type="molecule type" value="Genomic_DNA"/>
</dbReference>
<evidence type="ECO:0000256" key="2">
    <source>
        <dbReference type="ARBA" id="ARBA00023027"/>
    </source>
</evidence>
<dbReference type="AlphaFoldDB" id="A0A951MCX9"/>
<reference evidence="5 6" key="1">
    <citation type="journal article" date="2020" name="Syst. Appl. Microbiol.">
        <title>Arthrospiribacter ruber gen. nov., sp. nov., a novel bacterium isolated from Arthrospira cultures.</title>
        <authorList>
            <person name="Waleron M."/>
            <person name="Misztak A."/>
            <person name="Waleron M.M."/>
            <person name="Furmaniak M."/>
            <person name="Mrozik A."/>
            <person name="Waleron K."/>
        </authorList>
    </citation>
    <scope>NUCLEOTIDE SEQUENCE [LARGE SCALE GENOMIC DNA]</scope>
    <source>
        <strain evidence="5 6">DPMB0001</strain>
    </source>
</reference>
<name>A0A951MCX9_9BACT</name>
<gene>
    <name evidence="5" type="ORF">EGN73_09165</name>
</gene>
<dbReference type="InterPro" id="IPR013118">
    <property type="entry name" value="Mannitol_DH_C"/>
</dbReference>
<dbReference type="GO" id="GO:0008926">
    <property type="term" value="F:mannitol-1-phosphate 5-dehydrogenase activity"/>
    <property type="evidence" value="ECO:0007669"/>
    <property type="project" value="TreeGrafter"/>
</dbReference>
<sequence length="467" mass="53864">MQRKDILQIGTGNFLRGFSCWMVQKMIDRSLIDSKVHMVQTHGKMLPQAFADQGNKFHVLEQGLENGTPVSRVTLIDCVKEAINANQEPEAFYSLAENPNLKFVISNTTEAGIVFEKEERPKIGEIPNSFPAKMTAFMFYRFNQFEGNPDKGLIFLPCELIENNAAKLKEYMLKHAENWEMPLGFLDWIKSSNHYCNTLVDRIVPGMPKEDYDEIRESIGFDDKLLVKTEPFHFWAIEGGEKVREEFPADQAGMNVVFTSELEPYRKRKVKILNGAHTALVPLAYLQGFRSVRESVENEEIEKFLKDMISEEIIPTLDMNKNELESFAEDVLERFKNPFVHHELLSIALNSISKFKVRLLPTLLEYREKSGKWPDLICLSFAKLLVFYSGMDLEGSQIPLQDNPDYVLAFKEAWKNDKLEGFLNEVLSNKEMWGIDLSEMKGLKEQIVLSIDFEGHKKMLKNRIQKN</sequence>
<dbReference type="PANTHER" id="PTHR30524:SF0">
    <property type="entry name" value="ALTRONATE OXIDOREDUCTASE-RELATED"/>
    <property type="match status" value="1"/>
</dbReference>
<dbReference type="PANTHER" id="PTHR30524">
    <property type="entry name" value="MANNITOL-1-PHOSPHATE 5-DEHYDROGENASE"/>
    <property type="match status" value="1"/>
</dbReference>
<dbReference type="Proteomes" id="UP000727490">
    <property type="component" value="Unassembled WGS sequence"/>
</dbReference>
<dbReference type="NCBIfam" id="NF002969">
    <property type="entry name" value="PRK03643.1"/>
    <property type="match status" value="1"/>
</dbReference>
<proteinExistence type="predicted"/>
<protein>
    <submittedName>
        <fullName evidence="5">Tagaturonate reductase</fullName>
        <ecNumber evidence="5">1.1.1.58</ecNumber>
    </submittedName>
</protein>
<evidence type="ECO:0000313" key="5">
    <source>
        <dbReference type="EMBL" id="MBW3467982.1"/>
    </source>
</evidence>
<dbReference type="EC" id="1.1.1.58" evidence="5"/>
<dbReference type="GO" id="GO:0005829">
    <property type="term" value="C:cytosol"/>
    <property type="evidence" value="ECO:0007669"/>
    <property type="project" value="TreeGrafter"/>
</dbReference>
<keyword evidence="1 5" id="KW-0560">Oxidoreductase</keyword>
<accession>A0A951MCX9</accession>
<evidence type="ECO:0000259" key="3">
    <source>
        <dbReference type="Pfam" id="PF01232"/>
    </source>
</evidence>
<feature type="domain" description="Mannitol dehydrogenase C-terminal" evidence="4">
    <location>
        <begin position="262"/>
        <end position="449"/>
    </location>
</feature>
<keyword evidence="6" id="KW-1185">Reference proteome</keyword>
<evidence type="ECO:0000256" key="1">
    <source>
        <dbReference type="ARBA" id="ARBA00023002"/>
    </source>
</evidence>
<dbReference type="GO" id="GO:0009026">
    <property type="term" value="F:tagaturonate reductase activity"/>
    <property type="evidence" value="ECO:0007669"/>
    <property type="project" value="UniProtKB-EC"/>
</dbReference>
<dbReference type="RefSeq" id="WP_219288608.1">
    <property type="nucleotide sequence ID" value="NZ_RPHB01000004.1"/>
</dbReference>
<dbReference type="Pfam" id="PF08125">
    <property type="entry name" value="Mannitol_dh_C"/>
    <property type="match status" value="1"/>
</dbReference>
<keyword evidence="2" id="KW-0520">NAD</keyword>
<evidence type="ECO:0000259" key="4">
    <source>
        <dbReference type="Pfam" id="PF08125"/>
    </source>
</evidence>
<feature type="domain" description="Mannitol dehydrogenase N-terminal" evidence="3">
    <location>
        <begin position="5"/>
        <end position="241"/>
    </location>
</feature>
<comment type="caution">
    <text evidence="5">The sequence shown here is derived from an EMBL/GenBank/DDBJ whole genome shotgun (WGS) entry which is preliminary data.</text>
</comment>
<dbReference type="GO" id="GO:0019592">
    <property type="term" value="P:mannitol catabolic process"/>
    <property type="evidence" value="ECO:0007669"/>
    <property type="project" value="TreeGrafter"/>
</dbReference>